<evidence type="ECO:0000256" key="8">
    <source>
        <dbReference type="ARBA" id="ARBA00022989"/>
    </source>
</evidence>
<evidence type="ECO:0000256" key="2">
    <source>
        <dbReference type="ARBA" id="ARBA00004236"/>
    </source>
</evidence>
<dbReference type="InterPro" id="IPR003594">
    <property type="entry name" value="HATPase_dom"/>
</dbReference>
<dbReference type="InterPro" id="IPR050428">
    <property type="entry name" value="TCS_sensor_his_kinase"/>
</dbReference>
<dbReference type="InterPro" id="IPR005467">
    <property type="entry name" value="His_kinase_dom"/>
</dbReference>
<dbReference type="InterPro" id="IPR003660">
    <property type="entry name" value="HAMP_dom"/>
</dbReference>
<feature type="domain" description="HAMP" evidence="13">
    <location>
        <begin position="91"/>
        <end position="144"/>
    </location>
</feature>
<reference evidence="14 15" key="1">
    <citation type="submission" date="2021-03" db="EMBL/GenBank/DDBJ databases">
        <title>Sequencing the genomes of 1000 actinobacteria strains.</title>
        <authorList>
            <person name="Klenk H.-P."/>
        </authorList>
    </citation>
    <scope>NUCLEOTIDE SEQUENCE [LARGE SCALE GENOMIC DNA]</scope>
    <source>
        <strain evidence="14 15">DSM 13468</strain>
    </source>
</reference>
<keyword evidence="8 11" id="KW-1133">Transmembrane helix</keyword>
<comment type="caution">
    <text evidence="14">The sequence shown here is derived from an EMBL/GenBank/DDBJ whole genome shotgun (WGS) entry which is preliminary data.</text>
</comment>
<dbReference type="InterPro" id="IPR036097">
    <property type="entry name" value="HisK_dim/P_sf"/>
</dbReference>
<dbReference type="Proteomes" id="UP000703720">
    <property type="component" value="Unassembled WGS sequence"/>
</dbReference>
<dbReference type="Pfam" id="PF00672">
    <property type="entry name" value="HAMP"/>
    <property type="match status" value="1"/>
</dbReference>
<dbReference type="InterPro" id="IPR004358">
    <property type="entry name" value="Sig_transdc_His_kin-like_C"/>
</dbReference>
<proteinExistence type="predicted"/>
<evidence type="ECO:0000256" key="4">
    <source>
        <dbReference type="ARBA" id="ARBA00022553"/>
    </source>
</evidence>
<feature type="domain" description="Histidine kinase" evidence="12">
    <location>
        <begin position="152"/>
        <end position="365"/>
    </location>
</feature>
<evidence type="ECO:0000256" key="6">
    <source>
        <dbReference type="ARBA" id="ARBA00022692"/>
    </source>
</evidence>
<keyword evidence="9" id="KW-0902">Two-component regulatory system</keyword>
<dbReference type="PROSITE" id="PS50109">
    <property type="entry name" value="HIS_KIN"/>
    <property type="match status" value="1"/>
</dbReference>
<comment type="catalytic activity">
    <reaction evidence="1">
        <text>ATP + protein L-histidine = ADP + protein N-phospho-L-histidine.</text>
        <dbReference type="EC" id="2.7.13.3"/>
    </reaction>
</comment>
<keyword evidence="4" id="KW-0597">Phosphoprotein</keyword>
<feature type="transmembrane region" description="Helical" evidence="11">
    <location>
        <begin position="63"/>
        <end position="90"/>
    </location>
</feature>
<sequence>MTDPVRKPRRRGMSARWKLTLSYAGVVVVSGIGLLAAVALYLLRYVPDVAIIADRFVPNRSDLIRAFVPVAIVMMLVLLAIGLGGGWLIAGRMLAPLDRIGKAAQLAAQGSLSHRVALEGPRDEFRDLADVFDSMLEQLEAHIAEQQRFAANASHELRTPLAISQTMLEVARNDPDRDVDALIDRLHEVNARAIELTEALLMLSRAERRTFTREPIDLSLLTEESAETLLPLAERRGVAIDVGGDTANVLGSPALLQQLITNLVHNAIVHNLAEGGTVTVRTHVLPEAVALVVENTGEVLPAHRVATLAEPFQRGAERTRGDDHVGVGLGLAIVQRIAQAHDGSLVLTARESGGLNVTVWLPHPFPRPLA</sequence>
<dbReference type="SUPFAM" id="SSF55874">
    <property type="entry name" value="ATPase domain of HSP90 chaperone/DNA topoisomerase II/histidine kinase"/>
    <property type="match status" value="1"/>
</dbReference>
<feature type="transmembrane region" description="Helical" evidence="11">
    <location>
        <begin position="21"/>
        <end position="43"/>
    </location>
</feature>
<dbReference type="SUPFAM" id="SSF158472">
    <property type="entry name" value="HAMP domain-like"/>
    <property type="match status" value="1"/>
</dbReference>
<evidence type="ECO:0000313" key="15">
    <source>
        <dbReference type="Proteomes" id="UP000703720"/>
    </source>
</evidence>
<evidence type="ECO:0000256" key="7">
    <source>
        <dbReference type="ARBA" id="ARBA00022777"/>
    </source>
</evidence>
<dbReference type="PANTHER" id="PTHR45436:SF5">
    <property type="entry name" value="SENSOR HISTIDINE KINASE TRCS"/>
    <property type="match status" value="1"/>
</dbReference>
<organism evidence="14 15">
    <name type="scientific">Microbacterium phyllosphaerae</name>
    <dbReference type="NCBI Taxonomy" id="124798"/>
    <lineage>
        <taxon>Bacteria</taxon>
        <taxon>Bacillati</taxon>
        <taxon>Actinomycetota</taxon>
        <taxon>Actinomycetes</taxon>
        <taxon>Micrococcales</taxon>
        <taxon>Microbacteriaceae</taxon>
        <taxon>Microbacterium</taxon>
    </lineage>
</organism>
<evidence type="ECO:0000256" key="5">
    <source>
        <dbReference type="ARBA" id="ARBA00022679"/>
    </source>
</evidence>
<dbReference type="SMART" id="SM00304">
    <property type="entry name" value="HAMP"/>
    <property type="match status" value="1"/>
</dbReference>
<dbReference type="Pfam" id="PF00512">
    <property type="entry name" value="HisKA"/>
    <property type="match status" value="1"/>
</dbReference>
<name>A0ABS4WMD6_9MICO</name>
<dbReference type="InterPro" id="IPR003661">
    <property type="entry name" value="HisK_dim/P_dom"/>
</dbReference>
<dbReference type="GO" id="GO:0004673">
    <property type="term" value="F:protein histidine kinase activity"/>
    <property type="evidence" value="ECO:0007669"/>
    <property type="project" value="UniProtKB-EC"/>
</dbReference>
<dbReference type="SUPFAM" id="SSF47384">
    <property type="entry name" value="Homodimeric domain of signal transducing histidine kinase"/>
    <property type="match status" value="1"/>
</dbReference>
<dbReference type="EMBL" id="JAGIOA010000001">
    <property type="protein sequence ID" value="MBP2377377.1"/>
    <property type="molecule type" value="Genomic_DNA"/>
</dbReference>
<dbReference type="CDD" id="cd00082">
    <property type="entry name" value="HisKA"/>
    <property type="match status" value="1"/>
</dbReference>
<evidence type="ECO:0000259" key="12">
    <source>
        <dbReference type="PROSITE" id="PS50109"/>
    </source>
</evidence>
<keyword evidence="7 14" id="KW-0418">Kinase</keyword>
<evidence type="ECO:0000259" key="13">
    <source>
        <dbReference type="PROSITE" id="PS50885"/>
    </source>
</evidence>
<dbReference type="EC" id="2.7.13.3" evidence="3"/>
<evidence type="ECO:0000256" key="10">
    <source>
        <dbReference type="ARBA" id="ARBA00023136"/>
    </source>
</evidence>
<dbReference type="InterPro" id="IPR036890">
    <property type="entry name" value="HATPase_C_sf"/>
</dbReference>
<dbReference type="PANTHER" id="PTHR45436">
    <property type="entry name" value="SENSOR HISTIDINE KINASE YKOH"/>
    <property type="match status" value="1"/>
</dbReference>
<dbReference type="Gene3D" id="1.10.287.130">
    <property type="match status" value="1"/>
</dbReference>
<dbReference type="Gene3D" id="3.30.565.10">
    <property type="entry name" value="Histidine kinase-like ATPase, C-terminal domain"/>
    <property type="match status" value="1"/>
</dbReference>
<comment type="subcellular location">
    <subcellularLocation>
        <location evidence="2">Cell membrane</location>
    </subcellularLocation>
</comment>
<keyword evidence="10 11" id="KW-0472">Membrane</keyword>
<dbReference type="PROSITE" id="PS50885">
    <property type="entry name" value="HAMP"/>
    <property type="match status" value="1"/>
</dbReference>
<accession>A0ABS4WMD6</accession>
<evidence type="ECO:0000256" key="1">
    <source>
        <dbReference type="ARBA" id="ARBA00000085"/>
    </source>
</evidence>
<keyword evidence="6 11" id="KW-0812">Transmembrane</keyword>
<protein>
    <recommendedName>
        <fullName evidence="3">histidine kinase</fullName>
        <ecNumber evidence="3">2.7.13.3</ecNumber>
    </recommendedName>
</protein>
<evidence type="ECO:0000256" key="11">
    <source>
        <dbReference type="SAM" id="Phobius"/>
    </source>
</evidence>
<dbReference type="Gene3D" id="6.10.340.10">
    <property type="match status" value="1"/>
</dbReference>
<evidence type="ECO:0000256" key="9">
    <source>
        <dbReference type="ARBA" id="ARBA00023012"/>
    </source>
</evidence>
<keyword evidence="15" id="KW-1185">Reference proteome</keyword>
<dbReference type="Pfam" id="PF02518">
    <property type="entry name" value="HATPase_c"/>
    <property type="match status" value="1"/>
</dbReference>
<evidence type="ECO:0000313" key="14">
    <source>
        <dbReference type="EMBL" id="MBP2377377.1"/>
    </source>
</evidence>
<dbReference type="SMART" id="SM00387">
    <property type="entry name" value="HATPase_c"/>
    <property type="match status" value="1"/>
</dbReference>
<keyword evidence="5 14" id="KW-0808">Transferase</keyword>
<dbReference type="SMART" id="SM00388">
    <property type="entry name" value="HisKA"/>
    <property type="match status" value="1"/>
</dbReference>
<gene>
    <name evidence="14" type="ORF">JOF42_000872</name>
</gene>
<evidence type="ECO:0000256" key="3">
    <source>
        <dbReference type="ARBA" id="ARBA00012438"/>
    </source>
</evidence>
<dbReference type="PRINTS" id="PR00344">
    <property type="entry name" value="BCTRLSENSOR"/>
</dbReference>
<dbReference type="CDD" id="cd06225">
    <property type="entry name" value="HAMP"/>
    <property type="match status" value="1"/>
</dbReference>